<evidence type="ECO:0000256" key="1">
    <source>
        <dbReference type="ARBA" id="ARBA00023180"/>
    </source>
</evidence>
<evidence type="ECO:0000313" key="4">
    <source>
        <dbReference type="Proteomes" id="UP001152759"/>
    </source>
</evidence>
<protein>
    <recommendedName>
        <fullName evidence="2">Carboxylesterase type B domain-containing protein</fullName>
    </recommendedName>
</protein>
<dbReference type="Pfam" id="PF00135">
    <property type="entry name" value="COesterase"/>
    <property type="match status" value="1"/>
</dbReference>
<dbReference type="InterPro" id="IPR002018">
    <property type="entry name" value="CarbesteraseB"/>
</dbReference>
<evidence type="ECO:0000259" key="2">
    <source>
        <dbReference type="Pfam" id="PF00135"/>
    </source>
</evidence>
<dbReference type="EMBL" id="OU963863">
    <property type="protein sequence ID" value="CAH0384576.1"/>
    <property type="molecule type" value="Genomic_DNA"/>
</dbReference>
<proteinExistence type="predicted"/>
<feature type="domain" description="Carboxylesterase type B" evidence="2">
    <location>
        <begin position="4"/>
        <end position="523"/>
    </location>
</feature>
<dbReference type="SUPFAM" id="SSF53474">
    <property type="entry name" value="alpha/beta-Hydrolases"/>
    <property type="match status" value="1"/>
</dbReference>
<dbReference type="PANTHER" id="PTHR11559">
    <property type="entry name" value="CARBOXYLESTERASE"/>
    <property type="match status" value="1"/>
</dbReference>
<accession>A0A9P0F1M8</accession>
<dbReference type="InterPro" id="IPR029058">
    <property type="entry name" value="AB_hydrolase_fold"/>
</dbReference>
<dbReference type="Proteomes" id="UP001152759">
    <property type="component" value="Chromosome 2"/>
</dbReference>
<keyword evidence="4" id="KW-1185">Reference proteome</keyword>
<keyword evidence="1" id="KW-0325">Glycoprotein</keyword>
<name>A0A9P0F1M8_BEMTA</name>
<sequence>MDRTVTEVDGGFIEGEILINKLSDEPYYSFKGVPYARPPTGSLRFMPPKSVEKWDGVRQCKKHGNACCQKMLFTGPLLPIISGAEDCLHLNIYSPVGNSCESLRPVLVFIHGGGFQSGSSNSNLYGPDFNCKGCCFRFLNLGIKKCPGNVGLLDQRAALIWVKKHIKKFSGDPDNITICGESAGSASVSYHLLSPLSKGLFHKAIKASACVLDPWAYMDPEVSVRRAFRVGEKLGCVTHDVKELHEFLMAVPAKKLVRAVLSIMTTEDLHTGLAFSFVPSKEICGSYKGRFLPSEPRALLTQAPAVPVLLGLNSSEGFIIYLENHKMLNKVKKDPGRAMDTMFPDDLRSISNDRSKVADAKNKVRQFYLEAQKNIPVQKFADFFGDINFLRGNYQWLRTCLSYSDSKPISLYLFDFDTAISIIKLMPGLRMPDYITGSCHGDDLLFLFSKRILDYCILRSDACKQVVENLTTVWTNFAKFGDPKGSLEIDWKPLTLCQPVHCKIGQKLEIQDGFIYEDRIKFWSDLELSMLSQCKL</sequence>
<dbReference type="InterPro" id="IPR050309">
    <property type="entry name" value="Type-B_Carboxylest/Lipase"/>
</dbReference>
<dbReference type="AlphaFoldDB" id="A0A9P0F1M8"/>
<dbReference type="Gene3D" id="3.40.50.1820">
    <property type="entry name" value="alpha/beta hydrolase"/>
    <property type="match status" value="1"/>
</dbReference>
<reference evidence="3" key="1">
    <citation type="submission" date="2021-12" db="EMBL/GenBank/DDBJ databases">
        <authorList>
            <person name="King R."/>
        </authorList>
    </citation>
    <scope>NUCLEOTIDE SEQUENCE</scope>
</reference>
<evidence type="ECO:0000313" key="3">
    <source>
        <dbReference type="EMBL" id="CAH0384576.1"/>
    </source>
</evidence>
<gene>
    <name evidence="3" type="ORF">BEMITA_LOCUS3886</name>
</gene>
<organism evidence="3 4">
    <name type="scientific">Bemisia tabaci</name>
    <name type="common">Sweetpotato whitefly</name>
    <name type="synonym">Aleurodes tabaci</name>
    <dbReference type="NCBI Taxonomy" id="7038"/>
    <lineage>
        <taxon>Eukaryota</taxon>
        <taxon>Metazoa</taxon>
        <taxon>Ecdysozoa</taxon>
        <taxon>Arthropoda</taxon>
        <taxon>Hexapoda</taxon>
        <taxon>Insecta</taxon>
        <taxon>Pterygota</taxon>
        <taxon>Neoptera</taxon>
        <taxon>Paraneoptera</taxon>
        <taxon>Hemiptera</taxon>
        <taxon>Sternorrhyncha</taxon>
        <taxon>Aleyrodoidea</taxon>
        <taxon>Aleyrodidae</taxon>
        <taxon>Aleyrodinae</taxon>
        <taxon>Bemisia</taxon>
    </lineage>
</organism>